<accession>A0A1C5AA30</accession>
<evidence type="ECO:0000313" key="2">
    <source>
        <dbReference type="EMBL" id="SCF41986.1"/>
    </source>
</evidence>
<name>A0A1C5AA30_9ACTN</name>
<evidence type="ECO:0000313" key="3">
    <source>
        <dbReference type="Proteomes" id="UP000199504"/>
    </source>
</evidence>
<dbReference type="EMBL" id="FMCX01000008">
    <property type="protein sequence ID" value="SCF41986.1"/>
    <property type="molecule type" value="Genomic_DNA"/>
</dbReference>
<feature type="compositionally biased region" description="Polar residues" evidence="1">
    <location>
        <begin position="99"/>
        <end position="115"/>
    </location>
</feature>
<gene>
    <name evidence="2" type="ORF">GA0070564_108179</name>
</gene>
<dbReference type="AlphaFoldDB" id="A0A1C5AA30"/>
<organism evidence="2 3">
    <name type="scientific">Micromonospora mirobrigensis</name>
    <dbReference type="NCBI Taxonomy" id="262898"/>
    <lineage>
        <taxon>Bacteria</taxon>
        <taxon>Bacillati</taxon>
        <taxon>Actinomycetota</taxon>
        <taxon>Actinomycetes</taxon>
        <taxon>Micromonosporales</taxon>
        <taxon>Micromonosporaceae</taxon>
        <taxon>Micromonospora</taxon>
    </lineage>
</organism>
<protein>
    <submittedName>
        <fullName evidence="2">Uncharacterized protein</fullName>
    </submittedName>
</protein>
<sequence length="136" mass="15136">MHEPAVRQYPRPARERLTGGGLDLLTLLARLLRRPRRGDRQLPLLWLTRAPGSADVAALLRRFLGQGADRRVPHAVVDLSARPETDDVPAVLRELHRQLSGTPPTPVSRSPSDSRCSPWPGCRTWSPRRSRCSVAA</sequence>
<reference evidence="3" key="1">
    <citation type="submission" date="2016-06" db="EMBL/GenBank/DDBJ databases">
        <authorList>
            <person name="Varghese N."/>
            <person name="Submissions Spin"/>
        </authorList>
    </citation>
    <scope>NUCLEOTIDE SEQUENCE [LARGE SCALE GENOMIC DNA]</scope>
    <source>
        <strain evidence="3">DSM 44830</strain>
    </source>
</reference>
<proteinExistence type="predicted"/>
<dbReference type="RefSeq" id="WP_176730818.1">
    <property type="nucleotide sequence ID" value="NZ_FMCX01000008.1"/>
</dbReference>
<keyword evidence="3" id="KW-1185">Reference proteome</keyword>
<feature type="region of interest" description="Disordered" evidence="1">
    <location>
        <begin position="95"/>
        <end position="123"/>
    </location>
</feature>
<dbReference type="Proteomes" id="UP000199504">
    <property type="component" value="Unassembled WGS sequence"/>
</dbReference>
<evidence type="ECO:0000256" key="1">
    <source>
        <dbReference type="SAM" id="MobiDB-lite"/>
    </source>
</evidence>